<feature type="non-terminal residue" evidence="2">
    <location>
        <position position="1"/>
    </location>
</feature>
<accession>K6WHI3</accession>
<gene>
    <name evidence="2" type="ORF">GORHZ_139_00090</name>
</gene>
<comment type="caution">
    <text evidence="2">The sequence shown here is derived from an EMBL/GenBank/DDBJ whole genome shotgun (WGS) entry which is preliminary data.</text>
</comment>
<evidence type="ECO:0000313" key="2">
    <source>
        <dbReference type="EMBL" id="GAB91617.1"/>
    </source>
</evidence>
<dbReference type="Proteomes" id="UP000008363">
    <property type="component" value="Unassembled WGS sequence"/>
</dbReference>
<feature type="compositionally biased region" description="Low complexity" evidence="1">
    <location>
        <begin position="14"/>
        <end position="32"/>
    </location>
</feature>
<reference evidence="2 3" key="1">
    <citation type="submission" date="2012-08" db="EMBL/GenBank/DDBJ databases">
        <title>Whole genome shotgun sequence of Gordonia rhizosphera NBRC 16068.</title>
        <authorList>
            <person name="Takarada H."/>
            <person name="Isaki S."/>
            <person name="Hosoyama A."/>
            <person name="Tsuchikane K."/>
            <person name="Katsumata H."/>
            <person name="Baba S."/>
            <person name="Ohji S."/>
            <person name="Yamazaki S."/>
            <person name="Fujita N."/>
        </authorList>
    </citation>
    <scope>NUCLEOTIDE SEQUENCE [LARGE SCALE GENOMIC DNA]</scope>
    <source>
        <strain evidence="2 3">NBRC 16068</strain>
    </source>
</reference>
<keyword evidence="3" id="KW-1185">Reference proteome</keyword>
<protein>
    <submittedName>
        <fullName evidence="2">Uncharacterized protein</fullName>
    </submittedName>
</protein>
<name>K6WHI3_9ACTN</name>
<dbReference type="STRING" id="1108045.GORHZ_139_00090"/>
<dbReference type="AlphaFoldDB" id="K6WHI3"/>
<evidence type="ECO:0000313" key="3">
    <source>
        <dbReference type="Proteomes" id="UP000008363"/>
    </source>
</evidence>
<sequence length="145" mass="14653">LGAVGGGALGGVIGYAVGAGDPGGDPNAPIGPTNEDPRKSRPAPPHPEANQYELHLDRTGLPGNGTVDYVVTQSGDVDATVQLGPATAPIHISHEQADAPYQAAGALAQTARDTVAAGVKDLSDRAEKAIGGLRITYPQFGTPRK</sequence>
<evidence type="ECO:0000256" key="1">
    <source>
        <dbReference type="SAM" id="MobiDB-lite"/>
    </source>
</evidence>
<dbReference type="EMBL" id="BAHC01000139">
    <property type="protein sequence ID" value="GAB91617.1"/>
    <property type="molecule type" value="Genomic_DNA"/>
</dbReference>
<proteinExistence type="predicted"/>
<feature type="region of interest" description="Disordered" evidence="1">
    <location>
        <begin position="14"/>
        <end position="50"/>
    </location>
</feature>
<organism evidence="2 3">
    <name type="scientific">Gordonia rhizosphera NBRC 16068</name>
    <dbReference type="NCBI Taxonomy" id="1108045"/>
    <lineage>
        <taxon>Bacteria</taxon>
        <taxon>Bacillati</taxon>
        <taxon>Actinomycetota</taxon>
        <taxon>Actinomycetes</taxon>
        <taxon>Mycobacteriales</taxon>
        <taxon>Gordoniaceae</taxon>
        <taxon>Gordonia</taxon>
    </lineage>
</organism>